<dbReference type="PROSITE" id="PS51186">
    <property type="entry name" value="GNAT"/>
    <property type="match status" value="1"/>
</dbReference>
<dbReference type="Pfam" id="PF13673">
    <property type="entry name" value="Acetyltransf_10"/>
    <property type="match status" value="1"/>
</dbReference>
<dbReference type="PANTHER" id="PTHR43233">
    <property type="entry name" value="FAMILY N-ACETYLTRANSFERASE, PUTATIVE (AFU_ORTHOLOGUE AFUA_6G03350)-RELATED"/>
    <property type="match status" value="1"/>
</dbReference>
<dbReference type="EMBL" id="JBHRYN010000037">
    <property type="protein sequence ID" value="MFC3702849.1"/>
    <property type="molecule type" value="Genomic_DNA"/>
</dbReference>
<dbReference type="InterPro" id="IPR000182">
    <property type="entry name" value="GNAT_dom"/>
</dbReference>
<dbReference type="InterPro" id="IPR053144">
    <property type="entry name" value="Acetyltransferase_Butenolide"/>
</dbReference>
<sequence length="126" mass="14266">MKYQVDSHVGIDEFLSLANSNWPGEYDREKAKAALEKTINLSARDNGSLIGCLRILTDGYFFSTIPEAFVLPEWQGEGIGTKLFELAKEEAPTSLFFGAQPEKEAFYEKLGFEKSLQSFHHKKSRK</sequence>
<proteinExistence type="predicted"/>
<protein>
    <submittedName>
        <fullName evidence="2">GNAT family N-acetyltransferase</fullName>
        <ecNumber evidence="2">2.3.1.-</ecNumber>
    </submittedName>
</protein>
<reference evidence="3" key="1">
    <citation type="journal article" date="2019" name="Int. J. Syst. Evol. Microbiol.">
        <title>The Global Catalogue of Microorganisms (GCM) 10K type strain sequencing project: providing services to taxonomists for standard genome sequencing and annotation.</title>
        <authorList>
            <consortium name="The Broad Institute Genomics Platform"/>
            <consortium name="The Broad Institute Genome Sequencing Center for Infectious Disease"/>
            <person name="Wu L."/>
            <person name="Ma J."/>
        </authorList>
    </citation>
    <scope>NUCLEOTIDE SEQUENCE [LARGE SCALE GENOMIC DNA]</scope>
    <source>
        <strain evidence="3">CECT 8288</strain>
    </source>
</reference>
<dbReference type="SUPFAM" id="SSF55729">
    <property type="entry name" value="Acyl-CoA N-acyltransferases (Nat)"/>
    <property type="match status" value="1"/>
</dbReference>
<dbReference type="Gene3D" id="3.40.630.30">
    <property type="match status" value="1"/>
</dbReference>
<keyword evidence="2" id="KW-0012">Acyltransferase</keyword>
<organism evidence="2 3">
    <name type="scientific">Reinekea marina</name>
    <dbReference type="NCBI Taxonomy" id="1310421"/>
    <lineage>
        <taxon>Bacteria</taxon>
        <taxon>Pseudomonadati</taxon>
        <taxon>Pseudomonadota</taxon>
        <taxon>Gammaproteobacteria</taxon>
        <taxon>Oceanospirillales</taxon>
        <taxon>Saccharospirillaceae</taxon>
        <taxon>Reinekea</taxon>
    </lineage>
</organism>
<keyword evidence="3" id="KW-1185">Reference proteome</keyword>
<evidence type="ECO:0000313" key="3">
    <source>
        <dbReference type="Proteomes" id="UP001595710"/>
    </source>
</evidence>
<evidence type="ECO:0000259" key="1">
    <source>
        <dbReference type="PROSITE" id="PS51186"/>
    </source>
</evidence>
<dbReference type="CDD" id="cd04301">
    <property type="entry name" value="NAT_SF"/>
    <property type="match status" value="1"/>
</dbReference>
<dbReference type="Proteomes" id="UP001595710">
    <property type="component" value="Unassembled WGS sequence"/>
</dbReference>
<dbReference type="RefSeq" id="WP_290282356.1">
    <property type="nucleotide sequence ID" value="NZ_JAUFQI010000001.1"/>
</dbReference>
<keyword evidence="2" id="KW-0808">Transferase</keyword>
<accession>A0ABV7WWW5</accession>
<dbReference type="InterPro" id="IPR016181">
    <property type="entry name" value="Acyl_CoA_acyltransferase"/>
</dbReference>
<feature type="domain" description="N-acetyltransferase" evidence="1">
    <location>
        <begin position="1"/>
        <end position="126"/>
    </location>
</feature>
<evidence type="ECO:0000313" key="2">
    <source>
        <dbReference type="EMBL" id="MFC3702849.1"/>
    </source>
</evidence>
<gene>
    <name evidence="2" type="ORF">ACFOND_14510</name>
</gene>
<dbReference type="GO" id="GO:0016746">
    <property type="term" value="F:acyltransferase activity"/>
    <property type="evidence" value="ECO:0007669"/>
    <property type="project" value="UniProtKB-KW"/>
</dbReference>
<comment type="caution">
    <text evidence="2">The sequence shown here is derived from an EMBL/GenBank/DDBJ whole genome shotgun (WGS) entry which is preliminary data.</text>
</comment>
<name>A0ABV7WWW5_9GAMM</name>
<dbReference type="EC" id="2.3.1.-" evidence="2"/>
<dbReference type="PANTHER" id="PTHR43233:SF1">
    <property type="entry name" value="FAMILY N-ACETYLTRANSFERASE, PUTATIVE (AFU_ORTHOLOGUE AFUA_6G03350)-RELATED"/>
    <property type="match status" value="1"/>
</dbReference>